<evidence type="ECO:0000256" key="1">
    <source>
        <dbReference type="ARBA" id="ARBA00022801"/>
    </source>
</evidence>
<dbReference type="RefSeq" id="WP_341596313.1">
    <property type="nucleotide sequence ID" value="NZ_JBAKAZ010000005.1"/>
</dbReference>
<name>A0ABU9GM29_9GAMM</name>
<dbReference type="InterPro" id="IPR027417">
    <property type="entry name" value="P-loop_NTPase"/>
</dbReference>
<keyword evidence="3" id="KW-0863">Zinc-finger</keyword>
<dbReference type="InterPro" id="IPR000330">
    <property type="entry name" value="SNF2_N"/>
</dbReference>
<dbReference type="SMART" id="SM00490">
    <property type="entry name" value="HELICc"/>
    <property type="match status" value="1"/>
</dbReference>
<keyword evidence="3" id="KW-0479">Metal-binding</keyword>
<reference evidence="7 8" key="1">
    <citation type="submission" date="2024-02" db="EMBL/GenBank/DDBJ databases">
        <title>Bacteria isolated from the canopy kelp, Nereocystis luetkeana.</title>
        <authorList>
            <person name="Pfister C.A."/>
            <person name="Younker I.T."/>
            <person name="Light S.H."/>
        </authorList>
    </citation>
    <scope>NUCLEOTIDE SEQUENCE [LARGE SCALE GENOMIC DNA]</scope>
    <source>
        <strain evidence="7 8">TI.1.05</strain>
    </source>
</reference>
<feature type="domain" description="SWIM-type" evidence="4">
    <location>
        <begin position="54"/>
        <end position="93"/>
    </location>
</feature>
<dbReference type="PROSITE" id="PS51192">
    <property type="entry name" value="HELICASE_ATP_BIND_1"/>
    <property type="match status" value="1"/>
</dbReference>
<comment type="caution">
    <text evidence="7">The sequence shown here is derived from an EMBL/GenBank/DDBJ whole genome shotgun (WGS) entry which is preliminary data.</text>
</comment>
<dbReference type="CDD" id="cd18793">
    <property type="entry name" value="SF2_C_SNF"/>
    <property type="match status" value="1"/>
</dbReference>
<dbReference type="Pfam" id="PF00176">
    <property type="entry name" value="SNF2-rel_dom"/>
    <property type="match status" value="1"/>
</dbReference>
<feature type="domain" description="Helicase C-terminal" evidence="6">
    <location>
        <begin position="913"/>
        <end position="1073"/>
    </location>
</feature>
<dbReference type="InterPro" id="IPR014001">
    <property type="entry name" value="Helicase_ATP-bd"/>
</dbReference>
<accession>A0ABU9GM29</accession>
<dbReference type="PANTHER" id="PTHR10799">
    <property type="entry name" value="SNF2/RAD54 HELICASE FAMILY"/>
    <property type="match status" value="1"/>
</dbReference>
<dbReference type="InterPro" id="IPR049730">
    <property type="entry name" value="SNF2/RAD54-like_C"/>
</dbReference>
<dbReference type="EMBL" id="JBAKAZ010000005">
    <property type="protein sequence ID" value="MEL0628363.1"/>
    <property type="molecule type" value="Genomic_DNA"/>
</dbReference>
<dbReference type="Proteomes" id="UP001369082">
    <property type="component" value="Unassembled WGS sequence"/>
</dbReference>
<keyword evidence="8" id="KW-1185">Reference proteome</keyword>
<dbReference type="CDD" id="cd18012">
    <property type="entry name" value="DEXQc_arch_SWI2_SNF2"/>
    <property type="match status" value="1"/>
</dbReference>
<dbReference type="PROSITE" id="PS50966">
    <property type="entry name" value="ZF_SWIM"/>
    <property type="match status" value="1"/>
</dbReference>
<keyword evidence="2" id="KW-0347">Helicase</keyword>
<keyword evidence="2" id="KW-0067">ATP-binding</keyword>
<dbReference type="Gene3D" id="3.40.50.10810">
    <property type="entry name" value="Tandem AAA-ATPase domain"/>
    <property type="match status" value="1"/>
</dbReference>
<dbReference type="SMART" id="SM00487">
    <property type="entry name" value="DEXDc"/>
    <property type="match status" value="1"/>
</dbReference>
<proteinExistence type="predicted"/>
<dbReference type="InterPro" id="IPR007527">
    <property type="entry name" value="Znf_SWIM"/>
</dbReference>
<dbReference type="SUPFAM" id="SSF52540">
    <property type="entry name" value="P-loop containing nucleoside triphosphate hydrolases"/>
    <property type="match status" value="2"/>
</dbReference>
<sequence>MPKVTQQDISTSFGRNIIDRGTLYFKESRVLSCDFDETNNTLVGLVKGSSETPYKTNASIKPSNKGGYIIHSTCSCPVGWNCKHAVALLLAYQADTPNYNVENSYQSWYEVLNERVSTSEKAKATAYKGYFRFSFDKKVLNHEHRYIKVEYGSVRFLKSENAEVFSEKDLVSVADNESWMESYKWVENEDVEILRLLLTKEGRISKLGKTYIKTELDLLALQKILQTSRCFWEHLEQKVTLAEPRSLLLDWEPVEDNLKQLTVTLSDCDEWLLTPTTTPYYFDLTRFQFGEIKTDFNRDWLLSLLQTPPLGEEQRAHFTQEVSLGFSQDVLPNPQHYDIQPIEEKLQVVFKLDVQTIKGQPLFLGRLYFKYGDLTLTPSILEDQQRNQYMLKNQIVSIDRDIEAEQAALAEFNDLCLLDVHMYDPKFKVTKNVQGILPPELGGTQEFQWLSLLTAHKSRLEVLGWQFDIAKDLALESQQIDSIDIAIDEKGNWFDLGVSIEVEGKKIELLPLLLEWLRSNEDWQQNSYDILLAQGNGRPLRVKRESIQPILSILQELGEVNESKINLPQNQAALLAQLPEINRWVGGEHVQKLAKKLANFSGIQDVECPQGLAADLRDYQKEGLNWLMFLNEYGFSGVLADDMGLGKTVQTLAYLLYKKNHDLLTLPAMVICPTSLVGNWINEAAKFTPDLKVLVLHGVNRHQFFAEINDYDLVITTYPLIARDFKEVGEFSFSDLILDEAQTIKNPLAKMTKSIKLIEAKQRLCLTGTPMENHLGELWSLFDFLMPGFLGSHSTFNRVYRKGIEGEGNQQIQHWLIQKTKPFLLRRTKDEVAKELPAKTEIIHTIGLQNDQRTLYESIRITMEAKVRDLLREKGMARSRIEFLDALLKLRQACCDPRLVKLEHAKDVKSSAKLDFLMNIVPEMVEEGRRILIFSQFAQMLSLIEEALQEKGIDLVKLTGQTRNRTEVIEKFQAGDVPVFLISLKAGGVGLNLTAADTVIHYDPWWNPAVENQATDRAYRIGQEKPVFVYKLICEQTVEERVLALQSRKQKLADSVYGKEQEDSFAPDNSDALLKLFERY</sequence>
<evidence type="ECO:0000259" key="4">
    <source>
        <dbReference type="PROSITE" id="PS50966"/>
    </source>
</evidence>
<evidence type="ECO:0000313" key="8">
    <source>
        <dbReference type="Proteomes" id="UP001369082"/>
    </source>
</evidence>
<dbReference type="Pfam" id="PF00271">
    <property type="entry name" value="Helicase_C"/>
    <property type="match status" value="1"/>
</dbReference>
<keyword evidence="3" id="KW-0862">Zinc</keyword>
<dbReference type="Gene3D" id="3.40.50.300">
    <property type="entry name" value="P-loop containing nucleotide triphosphate hydrolases"/>
    <property type="match status" value="1"/>
</dbReference>
<dbReference type="PROSITE" id="PS51194">
    <property type="entry name" value="HELICASE_CTER"/>
    <property type="match status" value="1"/>
</dbReference>
<keyword evidence="2" id="KW-0547">Nucleotide-binding</keyword>
<dbReference type="Pfam" id="PF04434">
    <property type="entry name" value="SWIM"/>
    <property type="match status" value="1"/>
</dbReference>
<feature type="domain" description="Helicase ATP-binding" evidence="5">
    <location>
        <begin position="628"/>
        <end position="788"/>
    </location>
</feature>
<gene>
    <name evidence="7" type="ORF">V6256_01970</name>
</gene>
<evidence type="ECO:0000259" key="5">
    <source>
        <dbReference type="PROSITE" id="PS51192"/>
    </source>
</evidence>
<evidence type="ECO:0000256" key="2">
    <source>
        <dbReference type="ARBA" id="ARBA00022806"/>
    </source>
</evidence>
<evidence type="ECO:0000256" key="3">
    <source>
        <dbReference type="PROSITE-ProRule" id="PRU00325"/>
    </source>
</evidence>
<dbReference type="InterPro" id="IPR038718">
    <property type="entry name" value="SNF2-like_sf"/>
</dbReference>
<organism evidence="7 8">
    <name type="scientific">Psychromonas aquatilis</name>
    <dbReference type="NCBI Taxonomy" id="2005072"/>
    <lineage>
        <taxon>Bacteria</taxon>
        <taxon>Pseudomonadati</taxon>
        <taxon>Pseudomonadota</taxon>
        <taxon>Gammaproteobacteria</taxon>
        <taxon>Alteromonadales</taxon>
        <taxon>Psychromonadaceae</taxon>
        <taxon>Psychromonas</taxon>
    </lineage>
</organism>
<keyword evidence="1" id="KW-0378">Hydrolase</keyword>
<evidence type="ECO:0000259" key="6">
    <source>
        <dbReference type="PROSITE" id="PS51194"/>
    </source>
</evidence>
<dbReference type="InterPro" id="IPR001650">
    <property type="entry name" value="Helicase_C-like"/>
</dbReference>
<evidence type="ECO:0000313" key="7">
    <source>
        <dbReference type="EMBL" id="MEL0628363.1"/>
    </source>
</evidence>
<protein>
    <submittedName>
        <fullName evidence="7">SNF2-related protein</fullName>
    </submittedName>
</protein>